<dbReference type="Proteomes" id="UP000267096">
    <property type="component" value="Unassembled WGS sequence"/>
</dbReference>
<evidence type="ECO:0000313" key="3">
    <source>
        <dbReference type="WBParaSite" id="ASIM_0000974201-mRNA-1"/>
    </source>
</evidence>
<gene>
    <name evidence="1" type="ORF">ASIM_LOCUS9474</name>
</gene>
<keyword evidence="2" id="KW-1185">Reference proteome</keyword>
<evidence type="ECO:0000313" key="1">
    <source>
        <dbReference type="EMBL" id="VDK39753.1"/>
    </source>
</evidence>
<name>A0A0M3JPZ1_ANISI</name>
<dbReference type="WBParaSite" id="ASIM_0000974201-mRNA-1">
    <property type="protein sequence ID" value="ASIM_0000974201-mRNA-1"/>
    <property type="gene ID" value="ASIM_0000974201"/>
</dbReference>
<dbReference type="AlphaFoldDB" id="A0A0M3JPZ1"/>
<reference evidence="3" key="1">
    <citation type="submission" date="2017-02" db="UniProtKB">
        <authorList>
            <consortium name="WormBaseParasite"/>
        </authorList>
    </citation>
    <scope>IDENTIFICATION</scope>
</reference>
<evidence type="ECO:0000313" key="2">
    <source>
        <dbReference type="Proteomes" id="UP000267096"/>
    </source>
</evidence>
<dbReference type="EMBL" id="UYRR01029145">
    <property type="protein sequence ID" value="VDK39753.1"/>
    <property type="molecule type" value="Genomic_DNA"/>
</dbReference>
<sequence>MGFVDCFMGFRGVPFAVQFRLIQNWVCEWVWFMGLGCGQRVDRYICWNRIRSEQEWREQKMTQLMAQPPHAPELNEVGVYCCLALRSYWSLFRCTDSESVSGYYLHLVSGYFSGYCFDFGLSLS</sequence>
<reference evidence="1 2" key="2">
    <citation type="submission" date="2018-11" db="EMBL/GenBank/DDBJ databases">
        <authorList>
            <consortium name="Pathogen Informatics"/>
        </authorList>
    </citation>
    <scope>NUCLEOTIDE SEQUENCE [LARGE SCALE GENOMIC DNA]</scope>
</reference>
<organism evidence="3">
    <name type="scientific">Anisakis simplex</name>
    <name type="common">Herring worm</name>
    <dbReference type="NCBI Taxonomy" id="6269"/>
    <lineage>
        <taxon>Eukaryota</taxon>
        <taxon>Metazoa</taxon>
        <taxon>Ecdysozoa</taxon>
        <taxon>Nematoda</taxon>
        <taxon>Chromadorea</taxon>
        <taxon>Rhabditida</taxon>
        <taxon>Spirurina</taxon>
        <taxon>Ascaridomorpha</taxon>
        <taxon>Ascaridoidea</taxon>
        <taxon>Anisakidae</taxon>
        <taxon>Anisakis</taxon>
        <taxon>Anisakis simplex complex</taxon>
    </lineage>
</organism>
<accession>A0A0M3JPZ1</accession>
<proteinExistence type="predicted"/>
<protein>
    <submittedName>
        <fullName evidence="1 3">Uncharacterized protein</fullName>
    </submittedName>
</protein>